<comment type="caution">
    <text evidence="11">The sequence shown here is derived from an EMBL/GenBank/DDBJ whole genome shotgun (WGS) entry which is preliminary data.</text>
</comment>
<keyword evidence="7 10" id="KW-0626">Porin</keyword>
<evidence type="ECO:0000313" key="12">
    <source>
        <dbReference type="Proteomes" id="UP000294576"/>
    </source>
</evidence>
<dbReference type="InterPro" id="IPR003684">
    <property type="entry name" value="Porin_alphabac"/>
</dbReference>
<evidence type="ECO:0000256" key="2">
    <source>
        <dbReference type="ARBA" id="ARBA00022448"/>
    </source>
</evidence>
<keyword evidence="5 10" id="KW-0732">Signal</keyword>
<evidence type="ECO:0000256" key="10">
    <source>
        <dbReference type="RuleBase" id="RU364005"/>
    </source>
</evidence>
<keyword evidence="4 10" id="KW-0812">Transmembrane</keyword>
<dbReference type="Pfam" id="PF02530">
    <property type="entry name" value="Porin_2"/>
    <property type="match status" value="1"/>
</dbReference>
<dbReference type="EMBL" id="SMBH01000019">
    <property type="protein sequence ID" value="TCU11089.1"/>
    <property type="molecule type" value="Genomic_DNA"/>
</dbReference>
<comment type="function">
    <text evidence="10">Forms passive diffusion pores that allow small molecular weight hydrophilic materials across the outer membrane.</text>
</comment>
<evidence type="ECO:0000256" key="7">
    <source>
        <dbReference type="ARBA" id="ARBA00023114"/>
    </source>
</evidence>
<evidence type="ECO:0000256" key="6">
    <source>
        <dbReference type="ARBA" id="ARBA00023065"/>
    </source>
</evidence>
<evidence type="ECO:0000256" key="8">
    <source>
        <dbReference type="ARBA" id="ARBA00023136"/>
    </source>
</evidence>
<evidence type="ECO:0000256" key="1">
    <source>
        <dbReference type="ARBA" id="ARBA00009521"/>
    </source>
</evidence>
<name>A0A4R3PV13_RHISU</name>
<feature type="chain" id="PRO_5020967992" description="Porin" evidence="10">
    <location>
        <begin position="23"/>
        <end position="352"/>
    </location>
</feature>
<comment type="subcellular location">
    <subcellularLocation>
        <location evidence="10">Cell outer membrane</location>
        <topology evidence="10">Multi-pass membrane protein</topology>
    </subcellularLocation>
</comment>
<dbReference type="GO" id="GO:0006811">
    <property type="term" value="P:monoatomic ion transport"/>
    <property type="evidence" value="ECO:0007669"/>
    <property type="project" value="UniProtKB-KW"/>
</dbReference>
<comment type="similarity">
    <text evidence="1 10">Belongs to the alphaproteobacteria porin family.</text>
</comment>
<dbReference type="GO" id="GO:0015288">
    <property type="term" value="F:porin activity"/>
    <property type="evidence" value="ECO:0007669"/>
    <property type="project" value="UniProtKB-KW"/>
</dbReference>
<keyword evidence="2 10" id="KW-0813">Transport</keyword>
<feature type="signal peptide" evidence="10">
    <location>
        <begin position="1"/>
        <end position="22"/>
    </location>
</feature>
<organism evidence="11 12">
    <name type="scientific">Rhizobium sullae</name>
    <name type="common">Rhizobium hedysari</name>
    <dbReference type="NCBI Taxonomy" id="50338"/>
    <lineage>
        <taxon>Bacteria</taxon>
        <taxon>Pseudomonadati</taxon>
        <taxon>Pseudomonadota</taxon>
        <taxon>Alphaproteobacteria</taxon>
        <taxon>Hyphomicrobiales</taxon>
        <taxon>Rhizobiaceae</taxon>
        <taxon>Rhizobium/Agrobacterium group</taxon>
        <taxon>Rhizobium</taxon>
    </lineage>
</organism>
<protein>
    <recommendedName>
        <fullName evidence="10">Porin</fullName>
    </recommendedName>
</protein>
<sequence>MTIKSLLLGSAAALAVVSGAQAADAIVAAEPEPVEYVRVCDAYGTGYFYIPGTETCLKIQGYIRFQTDFSFGDVADNGGGEDWSARTRGQVAFTAKSDTEYGPLTGVIVYQANFRPNGEANSQSNQNDTVIDEAYIDIAGFRVGKFVNWWDADFSGETESINNNTNFNAIRYQYDSGDFYAGVAVEELTEFVNVAGDDHGGNNIGIDAAVGGKFGAISWELLAGYDIDRANGAVRGIIYADIGPGTFGLAGVWSSGPSDYYANGEWAIAAQYAVKATEKFTITPAVQYTDNTVSAAGDWETGHEWRAGVTLDYEIVENLTTKVTVNYIKDDFGDAGGDEDGVTGFFRLQRSF</sequence>
<proteinExistence type="inferred from homology"/>
<dbReference type="AlphaFoldDB" id="A0A4R3PV13"/>
<accession>A0A4R3PV13</accession>
<evidence type="ECO:0000256" key="5">
    <source>
        <dbReference type="ARBA" id="ARBA00022729"/>
    </source>
</evidence>
<dbReference type="GO" id="GO:0046930">
    <property type="term" value="C:pore complex"/>
    <property type="evidence" value="ECO:0007669"/>
    <property type="project" value="UniProtKB-KW"/>
</dbReference>
<dbReference type="Proteomes" id="UP000294576">
    <property type="component" value="Unassembled WGS sequence"/>
</dbReference>
<comment type="domain">
    <text evidence="10">Consists of 16-stranded beta-barrel sheets, with large surface-exposed loops, that form a transmembrane pore at the center of each barrel. The pore is partially ocluded by a peptide loop that folds into the pore lumen.</text>
</comment>
<evidence type="ECO:0000256" key="3">
    <source>
        <dbReference type="ARBA" id="ARBA00022452"/>
    </source>
</evidence>
<keyword evidence="3 10" id="KW-1134">Transmembrane beta strand</keyword>
<keyword evidence="6 10" id="KW-0406">Ion transport</keyword>
<reference evidence="11 12" key="1">
    <citation type="submission" date="2019-03" db="EMBL/GenBank/DDBJ databases">
        <title>Genomic Encyclopedia of Type Strains, Phase IV (KMG-V): Genome sequencing to study the core and pangenomes of soil and plant-associated prokaryotes.</title>
        <authorList>
            <person name="Whitman W."/>
        </authorList>
    </citation>
    <scope>NUCLEOTIDE SEQUENCE [LARGE SCALE GENOMIC DNA]</scope>
    <source>
        <strain evidence="11 12">Hc14</strain>
    </source>
</reference>
<gene>
    <name evidence="11" type="ORF">EV132_11985</name>
</gene>
<evidence type="ECO:0000256" key="9">
    <source>
        <dbReference type="ARBA" id="ARBA00023237"/>
    </source>
</evidence>
<keyword evidence="9 10" id="KW-0998">Cell outer membrane</keyword>
<evidence type="ECO:0000313" key="11">
    <source>
        <dbReference type="EMBL" id="TCU11089.1"/>
    </source>
</evidence>
<keyword evidence="8 10" id="KW-0472">Membrane</keyword>
<dbReference type="SUPFAM" id="SSF56935">
    <property type="entry name" value="Porins"/>
    <property type="match status" value="1"/>
</dbReference>
<dbReference type="RefSeq" id="WP_132567743.1">
    <property type="nucleotide sequence ID" value="NZ_SMBH01000019.1"/>
</dbReference>
<evidence type="ECO:0000256" key="4">
    <source>
        <dbReference type="ARBA" id="ARBA00022692"/>
    </source>
</evidence>
<dbReference type="GO" id="GO:0009279">
    <property type="term" value="C:cell outer membrane"/>
    <property type="evidence" value="ECO:0007669"/>
    <property type="project" value="UniProtKB-SubCell"/>
</dbReference>